<name>A0A835GX78_9MAGN</name>
<proteinExistence type="predicted"/>
<dbReference type="EMBL" id="JADFTS010000009">
    <property type="protein sequence ID" value="KAF9588165.1"/>
    <property type="molecule type" value="Genomic_DNA"/>
</dbReference>
<dbReference type="AlphaFoldDB" id="A0A835GX78"/>
<evidence type="ECO:0000313" key="1">
    <source>
        <dbReference type="EMBL" id="KAF9588165.1"/>
    </source>
</evidence>
<sequence>MITPNTQQHDHLASIGSPNINTNSGLLGMTTGTVALDYGLMGGETSITPNNYTMGTTPNNYYQQTAGRNAQEVNAQEIQGIQATTHSHATNNYYQHGSWVFRHDHYKQSDIGNVLTGLEEVSMALSSEFLVRMNTAIRQGNTEVHSQPTFSRFRTFSRYLHLHNFRGLAAVPEQPPRSL</sequence>
<comment type="caution">
    <text evidence="1">The sequence shown here is derived from an EMBL/GenBank/DDBJ whole genome shotgun (WGS) entry which is preliminary data.</text>
</comment>
<reference evidence="1 2" key="1">
    <citation type="submission" date="2020-10" db="EMBL/GenBank/DDBJ databases">
        <title>The Coptis chinensis genome and diversification of protoberbering-type alkaloids.</title>
        <authorList>
            <person name="Wang B."/>
            <person name="Shu S."/>
            <person name="Song C."/>
            <person name="Liu Y."/>
        </authorList>
    </citation>
    <scope>NUCLEOTIDE SEQUENCE [LARGE SCALE GENOMIC DNA]</scope>
    <source>
        <strain evidence="1">HL-2020</strain>
        <tissue evidence="1">Leaf</tissue>
    </source>
</reference>
<accession>A0A835GX78</accession>
<organism evidence="1 2">
    <name type="scientific">Coptis chinensis</name>
    <dbReference type="NCBI Taxonomy" id="261450"/>
    <lineage>
        <taxon>Eukaryota</taxon>
        <taxon>Viridiplantae</taxon>
        <taxon>Streptophyta</taxon>
        <taxon>Embryophyta</taxon>
        <taxon>Tracheophyta</taxon>
        <taxon>Spermatophyta</taxon>
        <taxon>Magnoliopsida</taxon>
        <taxon>Ranunculales</taxon>
        <taxon>Ranunculaceae</taxon>
        <taxon>Coptidoideae</taxon>
        <taxon>Coptis</taxon>
    </lineage>
</organism>
<evidence type="ECO:0000313" key="2">
    <source>
        <dbReference type="Proteomes" id="UP000631114"/>
    </source>
</evidence>
<protein>
    <submittedName>
        <fullName evidence="1">Uncharacterized protein</fullName>
    </submittedName>
</protein>
<dbReference type="Proteomes" id="UP000631114">
    <property type="component" value="Unassembled WGS sequence"/>
</dbReference>
<gene>
    <name evidence="1" type="ORF">IFM89_007854</name>
</gene>
<keyword evidence="2" id="KW-1185">Reference proteome</keyword>